<reference evidence="3 4" key="1">
    <citation type="journal article" date="2014" name="Nature">
        <title>The genome of the recently domesticated crop plant sugar beet (Beta vulgaris).</title>
        <authorList>
            <person name="Dohm J.C."/>
            <person name="Minoche A.E."/>
            <person name="Holtgrawe D."/>
            <person name="Capella-Gutierrez S."/>
            <person name="Zakrzewski F."/>
            <person name="Tafer H."/>
            <person name="Rupp O."/>
            <person name="Sorensen T.R."/>
            <person name="Stracke R."/>
            <person name="Reinhardt R."/>
            <person name="Goesmann A."/>
            <person name="Kraft T."/>
            <person name="Schulz B."/>
            <person name="Stadler P.F."/>
            <person name="Schmidt T."/>
            <person name="Gabaldon T."/>
            <person name="Lehrach H."/>
            <person name="Weisshaar B."/>
            <person name="Himmelbauer H."/>
        </authorList>
    </citation>
    <scope>NUCLEOTIDE SEQUENCE [LARGE SCALE GENOMIC DNA]</scope>
    <source>
        <tissue evidence="3">Taproot</tissue>
    </source>
</reference>
<dbReference type="OrthoDB" id="10257948at2759"/>
<feature type="non-terminal residue" evidence="3">
    <location>
        <position position="1"/>
    </location>
</feature>
<feature type="domain" description="Thioredoxin" evidence="2">
    <location>
        <begin position="96"/>
        <end position="179"/>
    </location>
</feature>
<organism evidence="3 4">
    <name type="scientific">Beta vulgaris subsp. vulgaris</name>
    <name type="common">Beet</name>
    <dbReference type="NCBI Taxonomy" id="3555"/>
    <lineage>
        <taxon>Eukaryota</taxon>
        <taxon>Viridiplantae</taxon>
        <taxon>Streptophyta</taxon>
        <taxon>Embryophyta</taxon>
        <taxon>Tracheophyta</taxon>
        <taxon>Spermatophyta</taxon>
        <taxon>Magnoliopsida</taxon>
        <taxon>eudicotyledons</taxon>
        <taxon>Gunneridae</taxon>
        <taxon>Pentapetalae</taxon>
        <taxon>Caryophyllales</taxon>
        <taxon>Chenopodiaceae</taxon>
        <taxon>Betoideae</taxon>
        <taxon>Beta</taxon>
    </lineage>
</organism>
<dbReference type="Gene3D" id="3.40.30.10">
    <property type="entry name" value="Glutaredoxin"/>
    <property type="match status" value="1"/>
</dbReference>
<name>A0A0J8DU01_BETVV</name>
<evidence type="ECO:0000313" key="4">
    <source>
        <dbReference type="Proteomes" id="UP000035740"/>
    </source>
</evidence>
<dbReference type="SUPFAM" id="SSF52833">
    <property type="entry name" value="Thioredoxin-like"/>
    <property type="match status" value="1"/>
</dbReference>
<keyword evidence="4" id="KW-1185">Reference proteome</keyword>
<dbReference type="PANTHER" id="PTHR21148">
    <property type="entry name" value="THIOREDOXIN DOMAIN-CONTAINING PROTEIN 9"/>
    <property type="match status" value="1"/>
</dbReference>
<accession>A0A0J8DU01</accession>
<evidence type="ECO:0000256" key="1">
    <source>
        <dbReference type="SAM" id="Coils"/>
    </source>
</evidence>
<feature type="coiled-coil region" evidence="1">
    <location>
        <begin position="30"/>
        <end position="57"/>
    </location>
</feature>
<dbReference type="InterPro" id="IPR013766">
    <property type="entry name" value="Thioredoxin_domain"/>
</dbReference>
<dbReference type="Proteomes" id="UP000035740">
    <property type="component" value="Unassembled WGS sequence"/>
</dbReference>
<dbReference type="AlphaFoldDB" id="A0A0J8DU01"/>
<proteinExistence type="predicted"/>
<keyword evidence="1" id="KW-0175">Coiled coil</keyword>
<dbReference type="EMBL" id="KQ094670">
    <property type="protein sequence ID" value="KMS94280.1"/>
    <property type="molecule type" value="Genomic_DNA"/>
</dbReference>
<protein>
    <recommendedName>
        <fullName evidence="2">Thioredoxin domain-containing protein</fullName>
    </recommendedName>
</protein>
<evidence type="ECO:0000313" key="3">
    <source>
        <dbReference type="EMBL" id="KMS94280.1"/>
    </source>
</evidence>
<dbReference type="InterPro" id="IPR036249">
    <property type="entry name" value="Thioredoxin-like_sf"/>
</dbReference>
<dbReference type="CDD" id="cd02989">
    <property type="entry name" value="Phd_like_TxnDC9"/>
    <property type="match status" value="1"/>
</dbReference>
<feature type="non-terminal residue" evidence="3">
    <location>
        <position position="211"/>
    </location>
</feature>
<evidence type="ECO:0000259" key="2">
    <source>
        <dbReference type="Pfam" id="PF00085"/>
    </source>
</evidence>
<sequence length="211" mass="23660">PVLSGTMSEEKHRPYIPIQTRDEAVAALAARDALREARNAERKVNVLSQAMEETSLEDLRRARLAELQAKAGKVHQWRANGHGAYSEVADQRAWFDATKTSERVITHFYRPTTPFCELVDKHLSVLAANHIEARFIRINAEKAPFLADRLNIVTIPTIVMTSDGTVKDRIIGFEGIAKLDKCSSEDFERRLALNGMIDYDGDPRGKSTGKE</sequence>
<gene>
    <name evidence="3" type="ORF">BVRB_023000</name>
</gene>
<dbReference type="Gramene" id="KMS94280">
    <property type="protein sequence ID" value="KMS94280"/>
    <property type="gene ID" value="BVRB_023000"/>
</dbReference>
<dbReference type="Pfam" id="PF00085">
    <property type="entry name" value="Thioredoxin"/>
    <property type="match status" value="1"/>
</dbReference>